<keyword evidence="3" id="KW-1185">Reference proteome</keyword>
<dbReference type="Proteomes" id="UP001054821">
    <property type="component" value="Chromosome 3"/>
</dbReference>
<organism evidence="2 3">
    <name type="scientific">Prunus dulcis</name>
    <name type="common">Almond</name>
    <name type="synonym">Amygdalus dulcis</name>
    <dbReference type="NCBI Taxonomy" id="3755"/>
    <lineage>
        <taxon>Eukaryota</taxon>
        <taxon>Viridiplantae</taxon>
        <taxon>Streptophyta</taxon>
        <taxon>Embryophyta</taxon>
        <taxon>Tracheophyta</taxon>
        <taxon>Spermatophyta</taxon>
        <taxon>Magnoliopsida</taxon>
        <taxon>eudicotyledons</taxon>
        <taxon>Gunneridae</taxon>
        <taxon>Pentapetalae</taxon>
        <taxon>rosids</taxon>
        <taxon>fabids</taxon>
        <taxon>Rosales</taxon>
        <taxon>Rosaceae</taxon>
        <taxon>Amygdaloideae</taxon>
        <taxon>Amygdaleae</taxon>
        <taxon>Prunus</taxon>
    </lineage>
</organism>
<feature type="chain" id="PRO_5042296692" description="Secreted protein" evidence="1">
    <location>
        <begin position="18"/>
        <end position="195"/>
    </location>
</feature>
<evidence type="ECO:0008006" key="4">
    <source>
        <dbReference type="Google" id="ProtNLM"/>
    </source>
</evidence>
<feature type="signal peptide" evidence="1">
    <location>
        <begin position="1"/>
        <end position="17"/>
    </location>
</feature>
<proteinExistence type="predicted"/>
<accession>A0AAD4W820</accession>
<evidence type="ECO:0000313" key="2">
    <source>
        <dbReference type="EMBL" id="KAI5337759.1"/>
    </source>
</evidence>
<keyword evidence="1" id="KW-0732">Signal</keyword>
<name>A0AAD4W820_PRUDU</name>
<dbReference type="AlphaFoldDB" id="A0AAD4W820"/>
<reference evidence="2 3" key="1">
    <citation type="journal article" date="2022" name="G3 (Bethesda)">
        <title>Whole-genome sequence and methylome profiling of the almond [Prunus dulcis (Mill.) D.A. Webb] cultivar 'Nonpareil'.</title>
        <authorList>
            <person name="D'Amico-Willman K.M."/>
            <person name="Ouma W.Z."/>
            <person name="Meulia T."/>
            <person name="Sideli G.M."/>
            <person name="Gradziel T.M."/>
            <person name="Fresnedo-Ramirez J."/>
        </authorList>
    </citation>
    <scope>NUCLEOTIDE SEQUENCE [LARGE SCALE GENOMIC DNA]</scope>
    <source>
        <strain evidence="2">Clone GOH B32 T37-40</strain>
    </source>
</reference>
<comment type="caution">
    <text evidence="2">The sequence shown here is derived from an EMBL/GenBank/DDBJ whole genome shotgun (WGS) entry which is preliminary data.</text>
</comment>
<sequence>MLAHLVLLFTRLSSALGLHLEINMHALVLQLLRALVDSNTLPLTCWHDLGESVKLGIVVNVVPSKLSGFHVHLERLLATKNIGRCRNPNLSDMGSHLVGIDAKHLKNQFNAAGERIYDHDIVMAALNGLSSDLVMNTTVIFACETPICLQEFRAQLLGAETIIESGMLSLTSQLHALMVQYESESVFKVAWNFSS</sequence>
<protein>
    <recommendedName>
        <fullName evidence="4">Secreted protein</fullName>
    </recommendedName>
</protein>
<dbReference type="EMBL" id="JAJFAZ020000003">
    <property type="protein sequence ID" value="KAI5337759.1"/>
    <property type="molecule type" value="Genomic_DNA"/>
</dbReference>
<evidence type="ECO:0000256" key="1">
    <source>
        <dbReference type="SAM" id="SignalP"/>
    </source>
</evidence>
<evidence type="ECO:0000313" key="3">
    <source>
        <dbReference type="Proteomes" id="UP001054821"/>
    </source>
</evidence>
<gene>
    <name evidence="2" type="ORF">L3X38_017030</name>
</gene>